<dbReference type="RefSeq" id="WP_202835304.1">
    <property type="nucleotide sequence ID" value="NZ_JAETWB010000047.1"/>
</dbReference>
<accession>A0ABS1UBM6</accession>
<evidence type="ECO:0008006" key="3">
    <source>
        <dbReference type="Google" id="ProtNLM"/>
    </source>
</evidence>
<evidence type="ECO:0000313" key="1">
    <source>
        <dbReference type="EMBL" id="MBL6082092.1"/>
    </source>
</evidence>
<proteinExistence type="predicted"/>
<dbReference type="Proteomes" id="UP000660885">
    <property type="component" value="Unassembled WGS sequence"/>
</dbReference>
<comment type="caution">
    <text evidence="1">The sequence shown here is derived from an EMBL/GenBank/DDBJ whole genome shotgun (WGS) entry which is preliminary data.</text>
</comment>
<name>A0ABS1UBM6_9PROT</name>
<keyword evidence="2" id="KW-1185">Reference proteome</keyword>
<protein>
    <recommendedName>
        <fullName evidence="3">DUF2786 domain-containing protein</fullName>
    </recommendedName>
</protein>
<dbReference type="EMBL" id="JAETWB010000047">
    <property type="protein sequence ID" value="MBL6082092.1"/>
    <property type="molecule type" value="Genomic_DNA"/>
</dbReference>
<reference evidence="1 2" key="1">
    <citation type="submission" date="2021-01" db="EMBL/GenBank/DDBJ databases">
        <title>Belnapia mucosa sp. nov. and Belnapia arida sp. nov., isolated from the Tabernas Desert (Almeria, Spain).</title>
        <authorList>
            <person name="Molina-Menor E."/>
            <person name="Vidal-Verdu A."/>
            <person name="Calonge A."/>
            <person name="Satari L."/>
            <person name="Pereto J."/>
            <person name="Porcar M."/>
        </authorList>
    </citation>
    <scope>NUCLEOTIDE SEQUENCE [LARGE SCALE GENOMIC DNA]</scope>
    <source>
        <strain evidence="1 2">T18</strain>
    </source>
</reference>
<evidence type="ECO:0000313" key="2">
    <source>
        <dbReference type="Proteomes" id="UP000660885"/>
    </source>
</evidence>
<sequence>MTPLPPDAAAKLAKVCGLLGSDHDGERSAAAHQATRILRSHGLTWADVIAPARPAAPPRSTTYGAPHVAAATAALRHVERLTAWEATFLRDISRRSRLSPKQAARLAQIVAKLRMAGAA</sequence>
<organism evidence="1 2">
    <name type="scientific">Belnapia arida</name>
    <dbReference type="NCBI Taxonomy" id="2804533"/>
    <lineage>
        <taxon>Bacteria</taxon>
        <taxon>Pseudomonadati</taxon>
        <taxon>Pseudomonadota</taxon>
        <taxon>Alphaproteobacteria</taxon>
        <taxon>Acetobacterales</taxon>
        <taxon>Roseomonadaceae</taxon>
        <taxon>Belnapia</taxon>
    </lineage>
</organism>
<gene>
    <name evidence="1" type="ORF">JMJ56_29375</name>
</gene>